<keyword evidence="3" id="KW-1185">Reference proteome</keyword>
<organism evidence="3 4">
    <name type="scientific">Momordica charantia</name>
    <name type="common">Bitter gourd</name>
    <name type="synonym">Balsam pear</name>
    <dbReference type="NCBI Taxonomy" id="3673"/>
    <lineage>
        <taxon>Eukaryota</taxon>
        <taxon>Viridiplantae</taxon>
        <taxon>Streptophyta</taxon>
        <taxon>Embryophyta</taxon>
        <taxon>Tracheophyta</taxon>
        <taxon>Spermatophyta</taxon>
        <taxon>Magnoliopsida</taxon>
        <taxon>eudicotyledons</taxon>
        <taxon>Gunneridae</taxon>
        <taxon>Pentapetalae</taxon>
        <taxon>rosids</taxon>
        <taxon>fabids</taxon>
        <taxon>Cucurbitales</taxon>
        <taxon>Cucurbitaceae</taxon>
        <taxon>Momordiceae</taxon>
        <taxon>Momordica</taxon>
    </lineage>
</organism>
<dbReference type="InterPro" id="IPR036936">
    <property type="entry name" value="CRIB_dom_sf"/>
</dbReference>
<reference evidence="4" key="1">
    <citation type="submission" date="2025-08" db="UniProtKB">
        <authorList>
            <consortium name="RefSeq"/>
        </authorList>
    </citation>
    <scope>IDENTIFICATION</scope>
    <source>
        <strain evidence="4">OHB3-1</strain>
    </source>
</reference>
<dbReference type="Pfam" id="PF00786">
    <property type="entry name" value="PBD"/>
    <property type="match status" value="1"/>
</dbReference>
<dbReference type="OrthoDB" id="4206278at2759"/>
<dbReference type="Gene3D" id="3.90.810.10">
    <property type="entry name" value="CRIB domain"/>
    <property type="match status" value="1"/>
</dbReference>
<dbReference type="PANTHER" id="PTHR46325:SF20">
    <property type="entry name" value="CRIB DOMAIN-CONTAINING PROTEIN RIC10"/>
    <property type="match status" value="1"/>
</dbReference>
<proteinExistence type="predicted"/>
<name>A0A6J1DTK6_MOMCH</name>
<evidence type="ECO:0000313" key="4">
    <source>
        <dbReference type="RefSeq" id="XP_022157528.1"/>
    </source>
</evidence>
<feature type="domain" description="CRIB" evidence="2">
    <location>
        <begin position="3"/>
        <end position="16"/>
    </location>
</feature>
<feature type="region of interest" description="Disordered" evidence="1">
    <location>
        <begin position="27"/>
        <end position="168"/>
    </location>
</feature>
<sequence length="168" mass="17939">MQIGLPTDVKHVAHIGWDGPSINSPSWMNEFKTPPSFSSSAPLCLPAPGDHVKVKVKEKEVSVKSRQSSSSTGNAAAPVDSLQSPSPTTKPRRCSDQKHRTRRGEPTVPDIPRHGRRKKASTRTKAQAEVAETYKSPFSDPGSTSTSGTGSGSIYVSNHTATGFCQTP</sequence>
<dbReference type="PANTHER" id="PTHR46325">
    <property type="entry name" value="CRIB DOMAIN-CONTAINING PROTEIN RIC8"/>
    <property type="match status" value="1"/>
</dbReference>
<dbReference type="Proteomes" id="UP000504603">
    <property type="component" value="Unplaced"/>
</dbReference>
<feature type="compositionally biased region" description="Polar residues" evidence="1">
    <location>
        <begin position="154"/>
        <end position="168"/>
    </location>
</feature>
<protein>
    <submittedName>
        <fullName evidence="4">CRIB domain-containing protein RIC6-like</fullName>
    </submittedName>
</protein>
<evidence type="ECO:0000256" key="1">
    <source>
        <dbReference type="SAM" id="MobiDB-lite"/>
    </source>
</evidence>
<dbReference type="RefSeq" id="XP_022157528.1">
    <property type="nucleotide sequence ID" value="XM_022301836.1"/>
</dbReference>
<accession>A0A6J1DTK6</accession>
<dbReference type="SMART" id="SM00285">
    <property type="entry name" value="PBD"/>
    <property type="match status" value="1"/>
</dbReference>
<dbReference type="CDD" id="cd00132">
    <property type="entry name" value="CRIB"/>
    <property type="match status" value="1"/>
</dbReference>
<dbReference type="GeneID" id="111024200"/>
<dbReference type="AlphaFoldDB" id="A0A6J1DTK6"/>
<dbReference type="KEGG" id="mcha:111024200"/>
<dbReference type="InterPro" id="IPR000095">
    <property type="entry name" value="CRIB_dom"/>
</dbReference>
<evidence type="ECO:0000259" key="2">
    <source>
        <dbReference type="PROSITE" id="PS50108"/>
    </source>
</evidence>
<dbReference type="PROSITE" id="PS50108">
    <property type="entry name" value="CRIB"/>
    <property type="match status" value="1"/>
</dbReference>
<gene>
    <name evidence="4" type="primary">LOC111024200</name>
</gene>
<feature type="compositionally biased region" description="Basic and acidic residues" evidence="1">
    <location>
        <begin position="50"/>
        <end position="63"/>
    </location>
</feature>
<evidence type="ECO:0000313" key="3">
    <source>
        <dbReference type="Proteomes" id="UP000504603"/>
    </source>
</evidence>